<evidence type="ECO:0000313" key="2">
    <source>
        <dbReference type="EMBL" id="RUT31927.1"/>
    </source>
</evidence>
<dbReference type="InterPro" id="IPR007497">
    <property type="entry name" value="SIMPL/DUF541"/>
</dbReference>
<dbReference type="GO" id="GO:0006974">
    <property type="term" value="P:DNA damage response"/>
    <property type="evidence" value="ECO:0007669"/>
    <property type="project" value="TreeGrafter"/>
</dbReference>
<dbReference type="Proteomes" id="UP000272464">
    <property type="component" value="Unassembled WGS sequence"/>
</dbReference>
<dbReference type="PANTHER" id="PTHR34387:SF1">
    <property type="entry name" value="PERIPLASMIC IMMUNOGENIC PROTEIN"/>
    <property type="match status" value="1"/>
</dbReference>
<evidence type="ECO:0000256" key="1">
    <source>
        <dbReference type="SAM" id="SignalP"/>
    </source>
</evidence>
<accession>A0A433XCN3</accession>
<dbReference type="Pfam" id="PF04402">
    <property type="entry name" value="SIMPL"/>
    <property type="match status" value="1"/>
</dbReference>
<keyword evidence="1" id="KW-0732">Signal</keyword>
<dbReference type="PANTHER" id="PTHR34387">
    <property type="entry name" value="SLR1258 PROTEIN"/>
    <property type="match status" value="1"/>
</dbReference>
<dbReference type="Gene3D" id="3.30.70.2970">
    <property type="entry name" value="Protein of unknown function (DUF541), domain 2"/>
    <property type="match status" value="1"/>
</dbReference>
<comment type="caution">
    <text evidence="2">The sequence shown here is derived from an EMBL/GenBank/DDBJ whole genome shotgun (WGS) entry which is preliminary data.</text>
</comment>
<dbReference type="InterPro" id="IPR052022">
    <property type="entry name" value="26kDa_periplasmic_antigen"/>
</dbReference>
<organism evidence="2 3">
    <name type="scientific">Paenibacillus zeisoli</name>
    <dbReference type="NCBI Taxonomy" id="2496267"/>
    <lineage>
        <taxon>Bacteria</taxon>
        <taxon>Bacillati</taxon>
        <taxon>Bacillota</taxon>
        <taxon>Bacilli</taxon>
        <taxon>Bacillales</taxon>
        <taxon>Paenibacillaceae</taxon>
        <taxon>Paenibacillus</taxon>
    </lineage>
</organism>
<dbReference type="Gene3D" id="3.30.110.170">
    <property type="entry name" value="Protein of unknown function (DUF541), domain 1"/>
    <property type="match status" value="1"/>
</dbReference>
<sequence>MKIWVKSLGSVLIAGTLLAGGTAAGSLLSEAPHAYADETTAQRNVINVVGNGEVSIKPDIAYLTIGVESQAATAQAAQKATAAQIAKLTNLLKNTWKIDAADIQTASFYVQPNYTYNDKEGQKVKSYNASHALQIKYRQLDKVGQLLDDASKNGANRIDNVRFTVENPDQYQEQVINKALANAELKAGIIAKGVKRQLGIVLSVSQGGVNAPVFEQNYVTMDKAEASGSAGSSVEPGEIKVTTSLGVQYELK</sequence>
<reference evidence="2 3" key="1">
    <citation type="submission" date="2018-12" db="EMBL/GenBank/DDBJ databases">
        <authorList>
            <person name="Sun L."/>
            <person name="Chen Z."/>
        </authorList>
    </citation>
    <scope>NUCLEOTIDE SEQUENCE [LARGE SCALE GENOMIC DNA]</scope>
    <source>
        <strain evidence="2 3">3-5-3</strain>
    </source>
</reference>
<gene>
    <name evidence="2" type="ORF">EJP77_11185</name>
</gene>
<evidence type="ECO:0000313" key="3">
    <source>
        <dbReference type="Proteomes" id="UP000272464"/>
    </source>
</evidence>
<dbReference type="AlphaFoldDB" id="A0A433XCN3"/>
<feature type="chain" id="PRO_5038413651" evidence="1">
    <location>
        <begin position="20"/>
        <end position="252"/>
    </location>
</feature>
<dbReference type="OrthoDB" id="1682722at2"/>
<name>A0A433XCN3_9BACL</name>
<keyword evidence="3" id="KW-1185">Reference proteome</keyword>
<dbReference type="EMBL" id="RZNX01000003">
    <property type="protein sequence ID" value="RUT31927.1"/>
    <property type="molecule type" value="Genomic_DNA"/>
</dbReference>
<dbReference type="RefSeq" id="WP_127199307.1">
    <property type="nucleotide sequence ID" value="NZ_RZNX01000003.1"/>
</dbReference>
<protein>
    <submittedName>
        <fullName evidence="2">DUF541 domain-containing protein</fullName>
    </submittedName>
</protein>
<feature type="signal peptide" evidence="1">
    <location>
        <begin position="1"/>
        <end position="19"/>
    </location>
</feature>
<proteinExistence type="predicted"/>